<gene>
    <name evidence="3" type="ORF">PECAL_2P26560</name>
</gene>
<sequence>MADENQPAWEVEEPTDSPPAPAIVLEACCDSRESVRNAVRGGALRVEICARASLHCGGLTPSPALVRAALEEAADVVALVRIRSGDFVYTEEELRDMVSEVRELRSVGCRGFALGCLGADGSIDEAATATLIDAAGKDAVICFHRASDEVLRRAKDLRAVDRVASALERLGCARVLSSGGAATARGGRSTLWALQKACGRRRIAVVVAGGVSEANAGLLVRDTGCTQLHAATAITHEVARAAPTSLFFSTERVVDADRVASLNAALAAAAALNEAQATTARVVGDASAPVERWWWQGIF</sequence>
<dbReference type="PANTHER" id="PTHR12598">
    <property type="entry name" value="COPPER HOMEOSTASIS PROTEIN CUTC"/>
    <property type="match status" value="1"/>
</dbReference>
<evidence type="ECO:0000313" key="3">
    <source>
        <dbReference type="EMBL" id="CAH0369530.1"/>
    </source>
</evidence>
<protein>
    <recommendedName>
        <fullName evidence="2">Copper homeostasis protein cutC homolog</fullName>
    </recommendedName>
</protein>
<evidence type="ECO:0000256" key="2">
    <source>
        <dbReference type="ARBA" id="ARBA00019014"/>
    </source>
</evidence>
<dbReference type="EMBL" id="CAKKNE010000002">
    <property type="protein sequence ID" value="CAH0369530.1"/>
    <property type="molecule type" value="Genomic_DNA"/>
</dbReference>
<dbReference type="Pfam" id="PF03932">
    <property type="entry name" value="CutC"/>
    <property type="match status" value="1"/>
</dbReference>
<comment type="caution">
    <text evidence="3">The sequence shown here is derived from an EMBL/GenBank/DDBJ whole genome shotgun (WGS) entry which is preliminary data.</text>
</comment>
<dbReference type="AlphaFoldDB" id="A0A8J2SCW1"/>
<dbReference type="SUPFAM" id="SSF110395">
    <property type="entry name" value="CutC-like"/>
    <property type="match status" value="1"/>
</dbReference>
<dbReference type="InterPro" id="IPR005627">
    <property type="entry name" value="CutC-like"/>
</dbReference>
<dbReference type="Proteomes" id="UP000789595">
    <property type="component" value="Unassembled WGS sequence"/>
</dbReference>
<reference evidence="3" key="1">
    <citation type="submission" date="2021-11" db="EMBL/GenBank/DDBJ databases">
        <authorList>
            <consortium name="Genoscope - CEA"/>
            <person name="William W."/>
        </authorList>
    </citation>
    <scope>NUCLEOTIDE SEQUENCE</scope>
</reference>
<dbReference type="OrthoDB" id="7392499at2759"/>
<organism evidence="3 4">
    <name type="scientific">Pelagomonas calceolata</name>
    <dbReference type="NCBI Taxonomy" id="35677"/>
    <lineage>
        <taxon>Eukaryota</taxon>
        <taxon>Sar</taxon>
        <taxon>Stramenopiles</taxon>
        <taxon>Ochrophyta</taxon>
        <taxon>Pelagophyceae</taxon>
        <taxon>Pelagomonadales</taxon>
        <taxon>Pelagomonadaceae</taxon>
        <taxon>Pelagomonas</taxon>
    </lineage>
</organism>
<proteinExistence type="inferred from homology"/>
<dbReference type="GO" id="GO:0005507">
    <property type="term" value="F:copper ion binding"/>
    <property type="evidence" value="ECO:0007669"/>
    <property type="project" value="TreeGrafter"/>
</dbReference>
<dbReference type="PANTHER" id="PTHR12598:SF0">
    <property type="entry name" value="COPPER HOMEOSTASIS PROTEIN CUTC HOMOLOG"/>
    <property type="match status" value="1"/>
</dbReference>
<dbReference type="InterPro" id="IPR036822">
    <property type="entry name" value="CutC-like_dom_sf"/>
</dbReference>
<evidence type="ECO:0000313" key="4">
    <source>
        <dbReference type="Proteomes" id="UP000789595"/>
    </source>
</evidence>
<evidence type="ECO:0000256" key="1">
    <source>
        <dbReference type="ARBA" id="ARBA00007768"/>
    </source>
</evidence>
<name>A0A8J2SCW1_9STRA</name>
<dbReference type="Gene3D" id="3.20.20.380">
    <property type="entry name" value="Copper homeostasis (CutC) domain"/>
    <property type="match status" value="1"/>
</dbReference>
<accession>A0A8J2SCW1</accession>
<keyword evidence="4" id="KW-1185">Reference proteome</keyword>
<comment type="similarity">
    <text evidence="1">Belongs to the CutC family.</text>
</comment>